<dbReference type="RefSeq" id="WP_377604827.1">
    <property type="nucleotide sequence ID" value="NZ_JBHUME010000011.1"/>
</dbReference>
<evidence type="ECO:0000313" key="1">
    <source>
        <dbReference type="EMBL" id="MFD2614211.1"/>
    </source>
</evidence>
<reference evidence="2" key="1">
    <citation type="journal article" date="2019" name="Int. J. Syst. Evol. Microbiol.">
        <title>The Global Catalogue of Microorganisms (GCM) 10K type strain sequencing project: providing services to taxonomists for standard genome sequencing and annotation.</title>
        <authorList>
            <consortium name="The Broad Institute Genomics Platform"/>
            <consortium name="The Broad Institute Genome Sequencing Center for Infectious Disease"/>
            <person name="Wu L."/>
            <person name="Ma J."/>
        </authorList>
    </citation>
    <scope>NUCLEOTIDE SEQUENCE [LARGE SCALE GENOMIC DNA]</scope>
    <source>
        <strain evidence="2">KCTC 3950</strain>
    </source>
</reference>
<proteinExistence type="predicted"/>
<keyword evidence="2" id="KW-1185">Reference proteome</keyword>
<evidence type="ECO:0000313" key="2">
    <source>
        <dbReference type="Proteomes" id="UP001597541"/>
    </source>
</evidence>
<dbReference type="Proteomes" id="UP001597541">
    <property type="component" value="Unassembled WGS sequence"/>
</dbReference>
<dbReference type="EMBL" id="JBHUME010000011">
    <property type="protein sequence ID" value="MFD2614211.1"/>
    <property type="molecule type" value="Genomic_DNA"/>
</dbReference>
<gene>
    <name evidence="1" type="ORF">ACFSUF_17520</name>
</gene>
<protein>
    <submittedName>
        <fullName evidence="1">Uncharacterized protein</fullName>
    </submittedName>
</protein>
<organism evidence="1 2">
    <name type="scientific">Paenibacillus gansuensis</name>
    <dbReference type="NCBI Taxonomy" id="306542"/>
    <lineage>
        <taxon>Bacteria</taxon>
        <taxon>Bacillati</taxon>
        <taxon>Bacillota</taxon>
        <taxon>Bacilli</taxon>
        <taxon>Bacillales</taxon>
        <taxon>Paenibacillaceae</taxon>
        <taxon>Paenibacillus</taxon>
    </lineage>
</organism>
<name>A0ABW5PGU1_9BACL</name>
<comment type="caution">
    <text evidence="1">The sequence shown here is derived from an EMBL/GenBank/DDBJ whole genome shotgun (WGS) entry which is preliminary data.</text>
</comment>
<accession>A0ABW5PGU1</accession>
<sequence>MSQYLERDVYFQNGWLDIRFGMKLNEVISKIDFEYNIIEGDCIIIEGEFVDLFFDLISRELTIITLRGPYLGKLDEKISIGTPLAKLKEIYAQNLDYEPMEDEYFVKNTGLGFKLNYPSFNVELIILRSN</sequence>